<comment type="cofactor">
    <cofactor evidence="1">
        <name>FAD</name>
        <dbReference type="ChEBI" id="CHEBI:57692"/>
    </cofactor>
</comment>
<dbReference type="InterPro" id="IPR000172">
    <property type="entry name" value="GMC_OxRdtase_N"/>
</dbReference>
<name>A0A8J2KRG6_9HEXA</name>
<dbReference type="Pfam" id="PF05199">
    <property type="entry name" value="GMC_oxred_C"/>
    <property type="match status" value="1"/>
</dbReference>
<dbReference type="GO" id="GO:0050660">
    <property type="term" value="F:flavin adenine dinucleotide binding"/>
    <property type="evidence" value="ECO:0007669"/>
    <property type="project" value="InterPro"/>
</dbReference>
<dbReference type="AlphaFoldDB" id="A0A8J2KRG6"/>
<evidence type="ECO:0000256" key="3">
    <source>
        <dbReference type="ARBA" id="ARBA00022827"/>
    </source>
</evidence>
<comment type="caution">
    <text evidence="6">The sequence shown here is derived from an EMBL/GenBank/DDBJ whole genome shotgun (WGS) entry which is preliminary data.</text>
</comment>
<keyword evidence="2" id="KW-0285">Flavoprotein</keyword>
<dbReference type="GO" id="GO:0016614">
    <property type="term" value="F:oxidoreductase activity, acting on CH-OH group of donors"/>
    <property type="evidence" value="ECO:0007669"/>
    <property type="project" value="InterPro"/>
</dbReference>
<accession>A0A8J2KRG6</accession>
<organism evidence="6 7">
    <name type="scientific">Allacma fusca</name>
    <dbReference type="NCBI Taxonomy" id="39272"/>
    <lineage>
        <taxon>Eukaryota</taxon>
        <taxon>Metazoa</taxon>
        <taxon>Ecdysozoa</taxon>
        <taxon>Arthropoda</taxon>
        <taxon>Hexapoda</taxon>
        <taxon>Collembola</taxon>
        <taxon>Symphypleona</taxon>
        <taxon>Sminthuridae</taxon>
        <taxon>Allacma</taxon>
    </lineage>
</organism>
<protein>
    <recommendedName>
        <fullName evidence="8">Glucose dehydrogenase [FAD, quinone]</fullName>
    </recommendedName>
</protein>
<gene>
    <name evidence="6" type="ORF">AFUS01_LOCUS29889</name>
</gene>
<dbReference type="PANTHER" id="PTHR11552:SF147">
    <property type="entry name" value="CHOLINE DEHYDROGENASE, MITOCHONDRIAL"/>
    <property type="match status" value="1"/>
</dbReference>
<evidence type="ECO:0000313" key="6">
    <source>
        <dbReference type="EMBL" id="CAG7819440.1"/>
    </source>
</evidence>
<dbReference type="EMBL" id="CAJVCH010450058">
    <property type="protein sequence ID" value="CAG7819440.1"/>
    <property type="molecule type" value="Genomic_DNA"/>
</dbReference>
<dbReference type="OrthoDB" id="269227at2759"/>
<sequence>MIPPITALYTLRTQYLFLLFLGVPVPSLFNSYYKSEQKFTVPLEERTGNIKDDFDFIVVGGGTAGLAVANRLSKEYKTLLLEAGGHPFPLTAVPPLAPPMLNNPDIDWMDKAVPQKHACQGIRNNGTLLNRGKGLGGSSMLNFMMVMRGNPNDYNLWANETNDPEWSYENLLPFFKKMEDYHGQYRKGSVHGKGGPLYITRPDVQPLHRQWRQAAEELGYVMKDPNGYQTESFFRVDSNILKGSRHSTYSAYLEKILNRNSLTVRLYSQVTKVEFDKNNKAVGVRYVQGGREYLVKCRKEVILSADHVFTQIGPFLVEEELSILINRDFNPVNFRRYLVSGKGPLSILGAGGGAVLSSSQTTPDWPDILFVLQAVGLHTTAAPDLTGAFDFKPGVLENYFANHLGRDAFTVAIAGTRPKSRGQVKLASKDPFQPLIVDPNYFDHPDDLKVVMEGVKVARKLILETKAFRDVGVRLVSNLFPGCEKHKDNTSDEYWECFVKHFTTTMWHWTSTCRMGSGPQDKNSVVDSKLRVHGTTGLRVIDASVMPHVTNANINIPCILIGEKGADIILNHWAGVCQ</sequence>
<dbReference type="Proteomes" id="UP000708208">
    <property type="component" value="Unassembled WGS sequence"/>
</dbReference>
<evidence type="ECO:0000259" key="5">
    <source>
        <dbReference type="Pfam" id="PF05199"/>
    </source>
</evidence>
<dbReference type="InterPro" id="IPR007867">
    <property type="entry name" value="GMC_OxRtase_C"/>
</dbReference>
<evidence type="ECO:0000259" key="4">
    <source>
        <dbReference type="Pfam" id="PF00732"/>
    </source>
</evidence>
<evidence type="ECO:0000256" key="1">
    <source>
        <dbReference type="ARBA" id="ARBA00001974"/>
    </source>
</evidence>
<keyword evidence="7" id="KW-1185">Reference proteome</keyword>
<evidence type="ECO:0000256" key="2">
    <source>
        <dbReference type="ARBA" id="ARBA00022630"/>
    </source>
</evidence>
<feature type="domain" description="Glucose-methanol-choline oxidoreductase C-terminal" evidence="5">
    <location>
        <begin position="418"/>
        <end position="562"/>
    </location>
</feature>
<dbReference type="Pfam" id="PF00732">
    <property type="entry name" value="GMC_oxred_N"/>
    <property type="match status" value="1"/>
</dbReference>
<proteinExistence type="predicted"/>
<dbReference type="InterPro" id="IPR012132">
    <property type="entry name" value="GMC_OxRdtase"/>
</dbReference>
<keyword evidence="3" id="KW-0274">FAD</keyword>
<evidence type="ECO:0008006" key="8">
    <source>
        <dbReference type="Google" id="ProtNLM"/>
    </source>
</evidence>
<dbReference type="PIRSF" id="PIRSF000137">
    <property type="entry name" value="Alcohol_oxidase"/>
    <property type="match status" value="1"/>
</dbReference>
<evidence type="ECO:0000313" key="7">
    <source>
        <dbReference type="Proteomes" id="UP000708208"/>
    </source>
</evidence>
<feature type="domain" description="Glucose-methanol-choline oxidoreductase N-terminal" evidence="4">
    <location>
        <begin position="54"/>
        <end position="307"/>
    </location>
</feature>
<reference evidence="6" key="1">
    <citation type="submission" date="2021-06" db="EMBL/GenBank/DDBJ databases">
        <authorList>
            <person name="Hodson N. C."/>
            <person name="Mongue J. A."/>
            <person name="Jaron S. K."/>
        </authorList>
    </citation>
    <scope>NUCLEOTIDE SEQUENCE</scope>
</reference>
<dbReference type="PANTHER" id="PTHR11552">
    <property type="entry name" value="GLUCOSE-METHANOL-CHOLINE GMC OXIDOREDUCTASE"/>
    <property type="match status" value="1"/>
</dbReference>